<protein>
    <submittedName>
        <fullName evidence="2">Uncharacterized protein</fullName>
    </submittedName>
</protein>
<gene>
    <name evidence="2" type="ORF">HNQ39_000658</name>
</gene>
<feature type="region of interest" description="Disordered" evidence="1">
    <location>
        <begin position="1"/>
        <end position="42"/>
    </location>
</feature>
<dbReference type="Proteomes" id="UP000520814">
    <property type="component" value="Unassembled WGS sequence"/>
</dbReference>
<name>A0A7W9SLL6_ARMRO</name>
<feature type="compositionally biased region" description="Basic and acidic residues" evidence="1">
    <location>
        <begin position="9"/>
        <end position="23"/>
    </location>
</feature>
<evidence type="ECO:0000256" key="1">
    <source>
        <dbReference type="SAM" id="MobiDB-lite"/>
    </source>
</evidence>
<accession>A0A7W9SLL6</accession>
<evidence type="ECO:0000313" key="2">
    <source>
        <dbReference type="EMBL" id="MBB6048896.1"/>
    </source>
</evidence>
<comment type="caution">
    <text evidence="2">The sequence shown here is derived from an EMBL/GenBank/DDBJ whole genome shotgun (WGS) entry which is preliminary data.</text>
</comment>
<dbReference type="RefSeq" id="WP_184192518.1">
    <property type="nucleotide sequence ID" value="NZ_JACHGW010000001.1"/>
</dbReference>
<organism evidence="2 3">
    <name type="scientific">Armatimonas rosea</name>
    <dbReference type="NCBI Taxonomy" id="685828"/>
    <lineage>
        <taxon>Bacteria</taxon>
        <taxon>Bacillati</taxon>
        <taxon>Armatimonadota</taxon>
        <taxon>Armatimonadia</taxon>
        <taxon>Armatimonadales</taxon>
        <taxon>Armatimonadaceae</taxon>
        <taxon>Armatimonas</taxon>
    </lineage>
</organism>
<keyword evidence="3" id="KW-1185">Reference proteome</keyword>
<sequence>MKSHAGGNRKFDERAPEVNKDRQAAGVNPNFDETKNPLRLVTPIATKKPLPIRRINPS</sequence>
<dbReference type="EMBL" id="JACHGW010000001">
    <property type="protein sequence ID" value="MBB6048896.1"/>
    <property type="molecule type" value="Genomic_DNA"/>
</dbReference>
<evidence type="ECO:0000313" key="3">
    <source>
        <dbReference type="Proteomes" id="UP000520814"/>
    </source>
</evidence>
<proteinExistence type="predicted"/>
<dbReference type="AlphaFoldDB" id="A0A7W9SLL6"/>
<reference evidence="2 3" key="1">
    <citation type="submission" date="2020-08" db="EMBL/GenBank/DDBJ databases">
        <title>Genomic Encyclopedia of Type Strains, Phase IV (KMG-IV): sequencing the most valuable type-strain genomes for metagenomic binning, comparative biology and taxonomic classification.</title>
        <authorList>
            <person name="Goeker M."/>
        </authorList>
    </citation>
    <scope>NUCLEOTIDE SEQUENCE [LARGE SCALE GENOMIC DNA]</scope>
    <source>
        <strain evidence="2 3">DSM 23562</strain>
    </source>
</reference>